<proteinExistence type="predicted"/>
<sequence>MRVISSNGVLRLLGRPIRFMKGDFSMLS</sequence>
<reference evidence="1" key="1">
    <citation type="submission" date="2018-02" db="EMBL/GenBank/DDBJ databases">
        <title>Rhizophora mucronata_Transcriptome.</title>
        <authorList>
            <person name="Meera S.P."/>
            <person name="Sreeshan A."/>
            <person name="Augustine A."/>
        </authorList>
    </citation>
    <scope>NUCLEOTIDE SEQUENCE</scope>
    <source>
        <tissue evidence="1">Leaf</tissue>
    </source>
</reference>
<name>A0A2P2N1T5_RHIMU</name>
<protein>
    <submittedName>
        <fullName evidence="1">Ubiquitin-conjugating enzyme E2 7</fullName>
    </submittedName>
</protein>
<evidence type="ECO:0000313" key="1">
    <source>
        <dbReference type="EMBL" id="MBX36429.1"/>
    </source>
</evidence>
<accession>A0A2P2N1T5</accession>
<dbReference type="AlphaFoldDB" id="A0A2P2N1T5"/>
<dbReference type="EMBL" id="GGEC01055945">
    <property type="protein sequence ID" value="MBX36429.1"/>
    <property type="molecule type" value="Transcribed_RNA"/>
</dbReference>
<organism evidence="1">
    <name type="scientific">Rhizophora mucronata</name>
    <name type="common">Asiatic mangrove</name>
    <dbReference type="NCBI Taxonomy" id="61149"/>
    <lineage>
        <taxon>Eukaryota</taxon>
        <taxon>Viridiplantae</taxon>
        <taxon>Streptophyta</taxon>
        <taxon>Embryophyta</taxon>
        <taxon>Tracheophyta</taxon>
        <taxon>Spermatophyta</taxon>
        <taxon>Magnoliopsida</taxon>
        <taxon>eudicotyledons</taxon>
        <taxon>Gunneridae</taxon>
        <taxon>Pentapetalae</taxon>
        <taxon>rosids</taxon>
        <taxon>fabids</taxon>
        <taxon>Malpighiales</taxon>
        <taxon>Rhizophoraceae</taxon>
        <taxon>Rhizophora</taxon>
    </lineage>
</organism>